<dbReference type="InterPro" id="IPR027417">
    <property type="entry name" value="P-loop_NTPase"/>
</dbReference>
<sequence>MNTFKNNVDTTNNNINDESKGEMIVFVAAKGGVGKTVISVNTAVTMAMKGYSTCIIDGDFQFGDVNIALDMQPKLTISDMVGDVESLNNEVISNYIQQHESGVKILSAPLKPEYAELITPKAIEVICDKLLEQNKFLIVDLGTGLTEHNINFIEKADKVFVITDLEMTTLKNTKIMLKTLKSLEISGKVKVIVNRADMESVIKFKDVREILGIENLIYISNNFKIVSKSLNIGIPFVINKPKEKITNEIINLVYEITEYKKSHKRGRRRKKSSTGFFKKSK</sequence>
<dbReference type="RefSeq" id="WP_073339820.1">
    <property type="nucleotide sequence ID" value="NZ_FQXM01000024.1"/>
</dbReference>
<evidence type="ECO:0000313" key="2">
    <source>
        <dbReference type="EMBL" id="SHH95410.1"/>
    </source>
</evidence>
<dbReference type="GO" id="GO:0051782">
    <property type="term" value="P:negative regulation of cell division"/>
    <property type="evidence" value="ECO:0007669"/>
    <property type="project" value="TreeGrafter"/>
</dbReference>
<organism evidence="2 3">
    <name type="scientific">Clostridium grantii DSM 8605</name>
    <dbReference type="NCBI Taxonomy" id="1121316"/>
    <lineage>
        <taxon>Bacteria</taxon>
        <taxon>Bacillati</taxon>
        <taxon>Bacillota</taxon>
        <taxon>Clostridia</taxon>
        <taxon>Eubacteriales</taxon>
        <taxon>Clostridiaceae</taxon>
        <taxon>Clostridium</taxon>
    </lineage>
</organism>
<dbReference type="InterPro" id="IPR050625">
    <property type="entry name" value="ParA/MinD_ATPase"/>
</dbReference>
<dbReference type="PANTHER" id="PTHR43384">
    <property type="entry name" value="SEPTUM SITE-DETERMINING PROTEIN MIND HOMOLOG, CHLOROPLASTIC-RELATED"/>
    <property type="match status" value="1"/>
</dbReference>
<dbReference type="STRING" id="1121316.SAMN02745207_03391"/>
<feature type="domain" description="AAA" evidence="1">
    <location>
        <begin position="22"/>
        <end position="184"/>
    </location>
</feature>
<dbReference type="InterPro" id="IPR025669">
    <property type="entry name" value="AAA_dom"/>
</dbReference>
<proteinExistence type="predicted"/>
<dbReference type="Pfam" id="PF13614">
    <property type="entry name" value="AAA_31"/>
    <property type="match status" value="1"/>
</dbReference>
<dbReference type="GO" id="GO:0005829">
    <property type="term" value="C:cytosol"/>
    <property type="evidence" value="ECO:0007669"/>
    <property type="project" value="TreeGrafter"/>
</dbReference>
<evidence type="ECO:0000259" key="1">
    <source>
        <dbReference type="Pfam" id="PF13614"/>
    </source>
</evidence>
<name>A0A1M5X6E3_9CLOT</name>
<dbReference type="EMBL" id="FQXM01000024">
    <property type="protein sequence ID" value="SHH95410.1"/>
    <property type="molecule type" value="Genomic_DNA"/>
</dbReference>
<dbReference type="GO" id="GO:0005524">
    <property type="term" value="F:ATP binding"/>
    <property type="evidence" value="ECO:0007669"/>
    <property type="project" value="TreeGrafter"/>
</dbReference>
<gene>
    <name evidence="2" type="ORF">SAMN02745207_03391</name>
</gene>
<protein>
    <submittedName>
        <fullName evidence="2">Pilus assembly protein CpaE</fullName>
    </submittedName>
</protein>
<dbReference type="Proteomes" id="UP000184447">
    <property type="component" value="Unassembled WGS sequence"/>
</dbReference>
<evidence type="ECO:0000313" key="3">
    <source>
        <dbReference type="Proteomes" id="UP000184447"/>
    </source>
</evidence>
<dbReference type="GO" id="GO:0016887">
    <property type="term" value="F:ATP hydrolysis activity"/>
    <property type="evidence" value="ECO:0007669"/>
    <property type="project" value="TreeGrafter"/>
</dbReference>
<dbReference type="PANTHER" id="PTHR43384:SF13">
    <property type="entry name" value="SLR0110 PROTEIN"/>
    <property type="match status" value="1"/>
</dbReference>
<dbReference type="GO" id="GO:0009898">
    <property type="term" value="C:cytoplasmic side of plasma membrane"/>
    <property type="evidence" value="ECO:0007669"/>
    <property type="project" value="TreeGrafter"/>
</dbReference>
<keyword evidence="3" id="KW-1185">Reference proteome</keyword>
<dbReference type="AlphaFoldDB" id="A0A1M5X6E3"/>
<dbReference type="Gene3D" id="3.40.50.300">
    <property type="entry name" value="P-loop containing nucleotide triphosphate hydrolases"/>
    <property type="match status" value="1"/>
</dbReference>
<accession>A0A1M5X6E3</accession>
<dbReference type="OrthoDB" id="9779073at2"/>
<reference evidence="2 3" key="1">
    <citation type="submission" date="2016-11" db="EMBL/GenBank/DDBJ databases">
        <authorList>
            <person name="Jaros S."/>
            <person name="Januszkiewicz K."/>
            <person name="Wedrychowicz H."/>
        </authorList>
    </citation>
    <scope>NUCLEOTIDE SEQUENCE [LARGE SCALE GENOMIC DNA]</scope>
    <source>
        <strain evidence="2 3">DSM 8605</strain>
    </source>
</reference>
<dbReference type="SUPFAM" id="SSF52540">
    <property type="entry name" value="P-loop containing nucleoside triphosphate hydrolases"/>
    <property type="match status" value="1"/>
</dbReference>